<proteinExistence type="predicted"/>
<feature type="transmembrane region" description="Helical" evidence="6">
    <location>
        <begin position="108"/>
        <end position="129"/>
    </location>
</feature>
<gene>
    <name evidence="8" type="primary">exuT_2</name>
    <name evidence="8" type="ORF">OXPF_41600</name>
</gene>
<evidence type="ECO:0000256" key="5">
    <source>
        <dbReference type="ARBA" id="ARBA00023136"/>
    </source>
</evidence>
<feature type="transmembrane region" description="Helical" evidence="6">
    <location>
        <begin position="385"/>
        <end position="405"/>
    </location>
</feature>
<evidence type="ECO:0000256" key="3">
    <source>
        <dbReference type="ARBA" id="ARBA00022692"/>
    </source>
</evidence>
<feature type="transmembrane region" description="Helical" evidence="6">
    <location>
        <begin position="352"/>
        <end position="379"/>
    </location>
</feature>
<feature type="transmembrane region" description="Helical" evidence="6">
    <location>
        <begin position="55"/>
        <end position="74"/>
    </location>
</feature>
<comment type="subcellular location">
    <subcellularLocation>
        <location evidence="1">Cell membrane</location>
        <topology evidence="1">Multi-pass membrane protein</topology>
    </subcellularLocation>
</comment>
<dbReference type="InterPro" id="IPR020846">
    <property type="entry name" value="MFS_dom"/>
</dbReference>
<evidence type="ECO:0000259" key="7">
    <source>
        <dbReference type="PROSITE" id="PS50850"/>
    </source>
</evidence>
<evidence type="ECO:0000256" key="1">
    <source>
        <dbReference type="ARBA" id="ARBA00004651"/>
    </source>
</evidence>
<keyword evidence="5 6" id="KW-0472">Membrane</keyword>
<dbReference type="InterPro" id="IPR011701">
    <property type="entry name" value="MFS"/>
</dbReference>
<dbReference type="PROSITE" id="PS50850">
    <property type="entry name" value="MFS"/>
    <property type="match status" value="1"/>
</dbReference>
<evidence type="ECO:0000256" key="4">
    <source>
        <dbReference type="ARBA" id="ARBA00022989"/>
    </source>
</evidence>
<name>A0A0P8WJN7_9CLOT</name>
<dbReference type="GO" id="GO:0005886">
    <property type="term" value="C:plasma membrane"/>
    <property type="evidence" value="ECO:0007669"/>
    <property type="project" value="UniProtKB-SubCell"/>
</dbReference>
<evidence type="ECO:0000256" key="2">
    <source>
        <dbReference type="ARBA" id="ARBA00022448"/>
    </source>
</evidence>
<feature type="domain" description="Major facilitator superfamily (MFS) profile" evidence="7">
    <location>
        <begin position="20"/>
        <end position="411"/>
    </location>
</feature>
<accession>A0A0P8WJN7</accession>
<dbReference type="Pfam" id="PF07690">
    <property type="entry name" value="MFS_1"/>
    <property type="match status" value="1"/>
</dbReference>
<dbReference type="InterPro" id="IPR050382">
    <property type="entry name" value="MFS_Na/Anion_cotransporter"/>
</dbReference>
<feature type="transmembrane region" description="Helical" evidence="6">
    <location>
        <begin position="16"/>
        <end position="35"/>
    </location>
</feature>
<feature type="transmembrane region" description="Helical" evidence="6">
    <location>
        <begin position="141"/>
        <end position="163"/>
    </location>
</feature>
<keyword evidence="3 6" id="KW-0812">Transmembrane</keyword>
<dbReference type="PANTHER" id="PTHR11662">
    <property type="entry name" value="SOLUTE CARRIER FAMILY 17"/>
    <property type="match status" value="1"/>
</dbReference>
<dbReference type="SUPFAM" id="SSF103473">
    <property type="entry name" value="MFS general substrate transporter"/>
    <property type="match status" value="1"/>
</dbReference>
<reference evidence="8 9" key="1">
    <citation type="submission" date="2015-09" db="EMBL/GenBank/DDBJ databases">
        <title>Genome sequence of Oxobacter pfennigii DSM 3222.</title>
        <authorList>
            <person name="Poehlein A."/>
            <person name="Bengelsdorf F.R."/>
            <person name="Schiel-Bengelsdorf B."/>
            <person name="Duerre P."/>
            <person name="Daniel R."/>
        </authorList>
    </citation>
    <scope>NUCLEOTIDE SEQUENCE [LARGE SCALE GENOMIC DNA]</scope>
    <source>
        <strain evidence="8 9">DSM 3222</strain>
    </source>
</reference>
<organism evidence="8 9">
    <name type="scientific">Oxobacter pfennigii</name>
    <dbReference type="NCBI Taxonomy" id="36849"/>
    <lineage>
        <taxon>Bacteria</taxon>
        <taxon>Bacillati</taxon>
        <taxon>Bacillota</taxon>
        <taxon>Clostridia</taxon>
        <taxon>Eubacteriales</taxon>
        <taxon>Clostridiaceae</taxon>
        <taxon>Oxobacter</taxon>
    </lineage>
</organism>
<dbReference type="OrthoDB" id="1673995at2"/>
<evidence type="ECO:0000256" key="6">
    <source>
        <dbReference type="SAM" id="Phobius"/>
    </source>
</evidence>
<feature type="transmembrane region" description="Helical" evidence="6">
    <location>
        <begin position="263"/>
        <end position="286"/>
    </location>
</feature>
<keyword evidence="2" id="KW-0813">Transport</keyword>
<protein>
    <submittedName>
        <fullName evidence="8">Hexuronate transporter</fullName>
    </submittedName>
</protein>
<feature type="transmembrane region" description="Helical" evidence="6">
    <location>
        <begin position="175"/>
        <end position="195"/>
    </location>
</feature>
<keyword evidence="4 6" id="KW-1133">Transmembrane helix</keyword>
<dbReference type="STRING" id="36849.OXPF_41600"/>
<sequence length="422" mass="44924">MEEKKAINMNEDKTTWYSWVIAILCLLIFAANFNARNVWTVSITKAAPDLGITMAQAGGMMSAFYVGYVVSNFFSGIIIDNIGTKVTLALATILTGVFTWVIPYSSNYWVILILRVLAGIASGPFFAGMTKMNLGWFSSKTRATAFAIIMSGASLSGVFNGAIFAPMVNNQGWKYAFVVASISTIILGVIFFFLAKERGLAKAVKKPGGSLTAEEKAANMKGAMDILKSKQFVLGTIVSTIGVATMNGLNTFTIPFLMTNYSLSLPVAGSITAAAAGIMLFIPTLGGIATDIINDRKHTCLFTQVMNVIGTIALLLTSNVSILWGIMMARGVIGLFGNNNNVMQTERSKGPYAGTVLGIYNAISQLGSVIMPVLLGVILDMTQNYAAVLLTVAGFQAVGAICVWMQRDPISKQKPAAAAKAS</sequence>
<comment type="caution">
    <text evidence="8">The sequence shown here is derived from an EMBL/GenBank/DDBJ whole genome shotgun (WGS) entry which is preliminary data.</text>
</comment>
<dbReference type="RefSeq" id="WP_054877090.1">
    <property type="nucleotide sequence ID" value="NZ_LKET01000068.1"/>
</dbReference>
<feature type="transmembrane region" description="Helical" evidence="6">
    <location>
        <begin position="232"/>
        <end position="257"/>
    </location>
</feature>
<feature type="transmembrane region" description="Helical" evidence="6">
    <location>
        <begin position="298"/>
        <end position="316"/>
    </location>
</feature>
<dbReference type="Proteomes" id="UP000050326">
    <property type="component" value="Unassembled WGS sequence"/>
</dbReference>
<dbReference type="AlphaFoldDB" id="A0A0P8WJN7"/>
<feature type="transmembrane region" description="Helical" evidence="6">
    <location>
        <begin position="86"/>
        <end position="102"/>
    </location>
</feature>
<dbReference type="EMBL" id="LKET01000068">
    <property type="protein sequence ID" value="KPU42375.1"/>
    <property type="molecule type" value="Genomic_DNA"/>
</dbReference>
<dbReference type="InterPro" id="IPR036259">
    <property type="entry name" value="MFS_trans_sf"/>
</dbReference>
<dbReference type="PANTHER" id="PTHR11662:SF399">
    <property type="entry name" value="FI19708P1-RELATED"/>
    <property type="match status" value="1"/>
</dbReference>
<dbReference type="Gene3D" id="1.20.1250.20">
    <property type="entry name" value="MFS general substrate transporter like domains"/>
    <property type="match status" value="2"/>
</dbReference>
<dbReference type="GO" id="GO:0022857">
    <property type="term" value="F:transmembrane transporter activity"/>
    <property type="evidence" value="ECO:0007669"/>
    <property type="project" value="InterPro"/>
</dbReference>
<evidence type="ECO:0000313" key="9">
    <source>
        <dbReference type="Proteomes" id="UP000050326"/>
    </source>
</evidence>
<evidence type="ECO:0000313" key="8">
    <source>
        <dbReference type="EMBL" id="KPU42375.1"/>
    </source>
</evidence>
<keyword evidence="9" id="KW-1185">Reference proteome</keyword>